<evidence type="ECO:0000256" key="4">
    <source>
        <dbReference type="ARBA" id="ARBA00023163"/>
    </source>
</evidence>
<reference evidence="7" key="2">
    <citation type="submission" date="2023-06" db="EMBL/GenBank/DDBJ databases">
        <authorList>
            <consortium name="Lawrence Berkeley National Laboratory"/>
            <person name="Haridas S."/>
            <person name="Hensen N."/>
            <person name="Bonometti L."/>
            <person name="Westerberg I."/>
            <person name="Brannstrom I.O."/>
            <person name="Guillou S."/>
            <person name="Cros-Aarteil S."/>
            <person name="Calhoun S."/>
            <person name="Kuo A."/>
            <person name="Mondo S."/>
            <person name="Pangilinan J."/>
            <person name="Riley R."/>
            <person name="Labutti K."/>
            <person name="Andreopoulos B."/>
            <person name="Lipzen A."/>
            <person name="Chen C."/>
            <person name="Yanf M."/>
            <person name="Daum C."/>
            <person name="Ng V."/>
            <person name="Clum A."/>
            <person name="Steindorff A."/>
            <person name="Ohm R."/>
            <person name="Martin F."/>
            <person name="Silar P."/>
            <person name="Natvig D."/>
            <person name="Lalanne C."/>
            <person name="Gautier V."/>
            <person name="Ament-Velasquez S.L."/>
            <person name="Kruys A."/>
            <person name="Hutchinson M.I."/>
            <person name="Powell A.J."/>
            <person name="Barry K."/>
            <person name="Miller A.N."/>
            <person name="Grigoriev I.V."/>
            <person name="Debuchy R."/>
            <person name="Gladieux P."/>
            <person name="Thoren M.H."/>
            <person name="Johannesson H."/>
        </authorList>
    </citation>
    <scope>NUCLEOTIDE SEQUENCE</scope>
    <source>
        <strain evidence="7">CBS 958.72</strain>
    </source>
</reference>
<keyword evidence="5" id="KW-0539">Nucleus</keyword>
<evidence type="ECO:0000313" key="8">
    <source>
        <dbReference type="Proteomes" id="UP001287356"/>
    </source>
</evidence>
<organism evidence="7 8">
    <name type="scientific">Lasiosphaeria ovina</name>
    <dbReference type="NCBI Taxonomy" id="92902"/>
    <lineage>
        <taxon>Eukaryota</taxon>
        <taxon>Fungi</taxon>
        <taxon>Dikarya</taxon>
        <taxon>Ascomycota</taxon>
        <taxon>Pezizomycotina</taxon>
        <taxon>Sordariomycetes</taxon>
        <taxon>Sordariomycetidae</taxon>
        <taxon>Sordariales</taxon>
        <taxon>Lasiosphaeriaceae</taxon>
        <taxon>Lasiosphaeria</taxon>
    </lineage>
</organism>
<dbReference type="InterPro" id="IPR013907">
    <property type="entry name" value="Sds3"/>
</dbReference>
<comment type="subcellular location">
    <subcellularLocation>
        <location evidence="1">Nucleus</location>
    </subcellularLocation>
</comment>
<feature type="region of interest" description="Disordered" evidence="6">
    <location>
        <begin position="1"/>
        <end position="368"/>
    </location>
</feature>
<feature type="compositionally biased region" description="Polar residues" evidence="6">
    <location>
        <begin position="593"/>
        <end position="603"/>
    </location>
</feature>
<feature type="compositionally biased region" description="Basic and acidic residues" evidence="6">
    <location>
        <begin position="273"/>
        <end position="303"/>
    </location>
</feature>
<feature type="compositionally biased region" description="Acidic residues" evidence="6">
    <location>
        <begin position="162"/>
        <end position="171"/>
    </location>
</feature>
<feature type="compositionally biased region" description="Basic residues" evidence="6">
    <location>
        <begin position="304"/>
        <end position="319"/>
    </location>
</feature>
<gene>
    <name evidence="7" type="ORF">B0T24DRAFT_12540</name>
</gene>
<feature type="compositionally biased region" description="Basic and acidic residues" evidence="6">
    <location>
        <begin position="679"/>
        <end position="689"/>
    </location>
</feature>
<evidence type="ECO:0000256" key="5">
    <source>
        <dbReference type="ARBA" id="ARBA00023242"/>
    </source>
</evidence>
<keyword evidence="8" id="KW-1185">Reference proteome</keyword>
<feature type="compositionally biased region" description="Polar residues" evidence="6">
    <location>
        <begin position="263"/>
        <end position="272"/>
    </location>
</feature>
<feature type="compositionally biased region" description="Polar residues" evidence="6">
    <location>
        <begin position="23"/>
        <end position="32"/>
    </location>
</feature>
<keyword evidence="2" id="KW-0678">Repressor</keyword>
<name>A0AAE0NJ65_9PEZI</name>
<feature type="compositionally biased region" description="Basic and acidic residues" evidence="6">
    <location>
        <begin position="328"/>
        <end position="337"/>
    </location>
</feature>
<reference evidence="7" key="1">
    <citation type="journal article" date="2023" name="Mol. Phylogenet. Evol.">
        <title>Genome-scale phylogeny and comparative genomics of the fungal order Sordariales.</title>
        <authorList>
            <person name="Hensen N."/>
            <person name="Bonometti L."/>
            <person name="Westerberg I."/>
            <person name="Brannstrom I.O."/>
            <person name="Guillou S."/>
            <person name="Cros-Aarteil S."/>
            <person name="Calhoun S."/>
            <person name="Haridas S."/>
            <person name="Kuo A."/>
            <person name="Mondo S."/>
            <person name="Pangilinan J."/>
            <person name="Riley R."/>
            <person name="LaButti K."/>
            <person name="Andreopoulos B."/>
            <person name="Lipzen A."/>
            <person name="Chen C."/>
            <person name="Yan M."/>
            <person name="Daum C."/>
            <person name="Ng V."/>
            <person name="Clum A."/>
            <person name="Steindorff A."/>
            <person name="Ohm R.A."/>
            <person name="Martin F."/>
            <person name="Silar P."/>
            <person name="Natvig D.O."/>
            <person name="Lalanne C."/>
            <person name="Gautier V."/>
            <person name="Ament-Velasquez S.L."/>
            <person name="Kruys A."/>
            <person name="Hutchinson M.I."/>
            <person name="Powell A.J."/>
            <person name="Barry K."/>
            <person name="Miller A.N."/>
            <person name="Grigoriev I.V."/>
            <person name="Debuchy R."/>
            <person name="Gladieux P."/>
            <person name="Hiltunen Thoren M."/>
            <person name="Johannesson H."/>
        </authorList>
    </citation>
    <scope>NUCLEOTIDE SEQUENCE</scope>
    <source>
        <strain evidence="7">CBS 958.72</strain>
    </source>
</reference>
<accession>A0AAE0NJ65</accession>
<dbReference type="Proteomes" id="UP001287356">
    <property type="component" value="Unassembled WGS sequence"/>
</dbReference>
<evidence type="ECO:0000256" key="1">
    <source>
        <dbReference type="ARBA" id="ARBA00004123"/>
    </source>
</evidence>
<dbReference type="Gene3D" id="1.20.5.1500">
    <property type="match status" value="1"/>
</dbReference>
<feature type="compositionally biased region" description="Basic and acidic residues" evidence="6">
    <location>
        <begin position="123"/>
        <end position="135"/>
    </location>
</feature>
<keyword evidence="3" id="KW-0805">Transcription regulation</keyword>
<dbReference type="GO" id="GO:0010468">
    <property type="term" value="P:regulation of gene expression"/>
    <property type="evidence" value="ECO:0007669"/>
    <property type="project" value="UniProtKB-ARBA"/>
</dbReference>
<keyword evidence="4" id="KW-0804">Transcription</keyword>
<feature type="region of interest" description="Disordered" evidence="6">
    <location>
        <begin position="582"/>
        <end position="689"/>
    </location>
</feature>
<feature type="compositionally biased region" description="Acidic residues" evidence="6">
    <location>
        <begin position="250"/>
        <end position="262"/>
    </location>
</feature>
<proteinExistence type="predicted"/>
<feature type="compositionally biased region" description="Acidic residues" evidence="6">
    <location>
        <begin position="34"/>
        <end position="46"/>
    </location>
</feature>
<dbReference type="SMART" id="SM01401">
    <property type="entry name" value="Sds3"/>
    <property type="match status" value="1"/>
</dbReference>
<feature type="compositionally biased region" description="Polar residues" evidence="6">
    <location>
        <begin position="610"/>
        <end position="621"/>
    </location>
</feature>
<feature type="compositionally biased region" description="Low complexity" evidence="6">
    <location>
        <begin position="136"/>
        <end position="148"/>
    </location>
</feature>
<comment type="caution">
    <text evidence="7">The sequence shown here is derived from an EMBL/GenBank/DDBJ whole genome shotgun (WGS) entry which is preliminary data.</text>
</comment>
<dbReference type="AlphaFoldDB" id="A0AAE0NJ65"/>
<dbReference type="PANTHER" id="PTHR21964">
    <property type="entry name" value="BREAST CANCER METASTASIS-SUPPRESSOR 1"/>
    <property type="match status" value="1"/>
</dbReference>
<evidence type="ECO:0000256" key="2">
    <source>
        <dbReference type="ARBA" id="ARBA00022491"/>
    </source>
</evidence>
<evidence type="ECO:0000313" key="7">
    <source>
        <dbReference type="EMBL" id="KAK3382422.1"/>
    </source>
</evidence>
<dbReference type="GO" id="GO:0005654">
    <property type="term" value="C:nucleoplasm"/>
    <property type="evidence" value="ECO:0007669"/>
    <property type="project" value="UniProtKB-ARBA"/>
</dbReference>
<feature type="compositionally biased region" description="Polar residues" evidence="6">
    <location>
        <begin position="190"/>
        <end position="213"/>
    </location>
</feature>
<sequence length="689" mass="76257">MMATGDTAPPLALSSSPPPMLDQSPSNLSSPLSDVEDKDAEADDADMDMHTMGFSSRLTPKRDVDGDGGASDADSESDEESKLSEMDVNDSEAETERLYDTPPKASGARDLVDGVGDVGNRQFVDRRDRVFERSPSKLQQQLKAQASLNADDAVSDNNSLSEGEDEEDDDASLASSEPDPEPVKEELLRSPSQAKKQEAILSTESTASQLTRQDSSESRKRKRSPVVEQSESEQPLRKRTGSIAAVENEFSTDDVAVIDDEGTSTNPQSGNHTGEEDNHEEPEVATKIKETVADSVEEDTRERTRSRKAKRNAVKKRRSKSPEATGRATEETVKDADIPATDVTAPHAAEDHIEDDEEAEAAHKEEELERKKAAWEELTAIEKQFNSFRDRLYQERLDQLDQEEASLTSDNPTHPEYLAMLQCLEERREERIRISSLELQFKMSVLNGRAVAERAQILSQYYQSIRESREKVLEELGQEWYDIQQERRRFANTIPDYGIRFPTTKPQTIRQAVAYNREVSVLSGFAKHVGFPAAPAISGVSDDQLESDLDAIHRTREPPSRPSINTSQANFHQEFTVGLPFGRNLGPAGEQFIESTPWANPNHPSHHLQRQNSQQEASIQTPFSGSSSGPRRHSHQPGGVFPPSNTNAMNGDSPLPVQKAHLSTGHEALRASKLGSEPVMKRESVAQAS</sequence>
<evidence type="ECO:0000256" key="6">
    <source>
        <dbReference type="SAM" id="MobiDB-lite"/>
    </source>
</evidence>
<dbReference type="Pfam" id="PF08598">
    <property type="entry name" value="Sds3"/>
    <property type="match status" value="1"/>
</dbReference>
<protein>
    <submittedName>
        <fullName evidence="7">Sds3-like-domain-containing protein</fullName>
    </submittedName>
</protein>
<evidence type="ECO:0000256" key="3">
    <source>
        <dbReference type="ARBA" id="ARBA00023015"/>
    </source>
</evidence>
<dbReference type="EMBL" id="JAULSN010000001">
    <property type="protein sequence ID" value="KAK3382422.1"/>
    <property type="molecule type" value="Genomic_DNA"/>
</dbReference>